<comment type="subcellular location">
    <subcellularLocation>
        <location evidence="1">Cell membrane</location>
        <topology evidence="1">Multi-pass membrane protein</topology>
    </subcellularLocation>
</comment>
<dbReference type="GO" id="GO:0005886">
    <property type="term" value="C:plasma membrane"/>
    <property type="evidence" value="ECO:0007669"/>
    <property type="project" value="UniProtKB-SubCell"/>
</dbReference>
<feature type="transmembrane region" description="Helical" evidence="6">
    <location>
        <begin position="132"/>
        <end position="152"/>
    </location>
</feature>
<dbReference type="PANTHER" id="PTHR30213:SF0">
    <property type="entry name" value="UPF0761 MEMBRANE PROTEIN YIHY"/>
    <property type="match status" value="1"/>
</dbReference>
<dbReference type="OrthoDB" id="204872at2157"/>
<accession>A0A6B0TD79</accession>
<keyword evidence="2" id="KW-1003">Cell membrane</keyword>
<keyword evidence="3 6" id="KW-0812">Transmembrane</keyword>
<dbReference type="EMBL" id="WUUT01000002">
    <property type="protein sequence ID" value="MXR51159.1"/>
    <property type="molecule type" value="Genomic_DNA"/>
</dbReference>
<feature type="transmembrane region" description="Helical" evidence="6">
    <location>
        <begin position="224"/>
        <end position="255"/>
    </location>
</feature>
<gene>
    <name evidence="7" type="ORF">GRX03_06000</name>
</gene>
<evidence type="ECO:0000256" key="4">
    <source>
        <dbReference type="ARBA" id="ARBA00022989"/>
    </source>
</evidence>
<keyword evidence="4 6" id="KW-1133">Transmembrane helix</keyword>
<evidence type="ECO:0000256" key="3">
    <source>
        <dbReference type="ARBA" id="ARBA00022692"/>
    </source>
</evidence>
<evidence type="ECO:0000256" key="2">
    <source>
        <dbReference type="ARBA" id="ARBA00022475"/>
    </source>
</evidence>
<feature type="transmembrane region" description="Helical" evidence="6">
    <location>
        <begin position="89"/>
        <end position="112"/>
    </location>
</feature>
<comment type="caution">
    <text evidence="7">The sequence shown here is derived from an EMBL/GenBank/DDBJ whole genome shotgun (WGS) entry which is preliminary data.</text>
</comment>
<protein>
    <submittedName>
        <fullName evidence="7">YihY/virulence factor BrkB family protein</fullName>
    </submittedName>
</protein>
<dbReference type="InterPro" id="IPR017039">
    <property type="entry name" value="Virul_fac_BrkB"/>
</dbReference>
<feature type="transmembrane region" description="Helical" evidence="6">
    <location>
        <begin position="191"/>
        <end position="212"/>
    </location>
</feature>
<feature type="transmembrane region" description="Helical" evidence="6">
    <location>
        <begin position="164"/>
        <end position="184"/>
    </location>
</feature>
<feature type="transmembrane region" description="Helical" evidence="6">
    <location>
        <begin position="21"/>
        <end position="51"/>
    </location>
</feature>
<evidence type="ECO:0000256" key="1">
    <source>
        <dbReference type="ARBA" id="ARBA00004651"/>
    </source>
</evidence>
<dbReference type="Pfam" id="PF03631">
    <property type="entry name" value="Virul_fac_BrkB"/>
    <property type="match status" value="1"/>
</dbReference>
<dbReference type="PIRSF" id="PIRSF035875">
    <property type="entry name" value="RNase_BN"/>
    <property type="match status" value="1"/>
</dbReference>
<dbReference type="AlphaFoldDB" id="A0A6B0TD79"/>
<sequence length="257" mass="26902">MDRTQAVGLLRRIVALAVRRDISFLAGSIAFFAFLSLIPATLLIVAVGSLIGGEQFAARVVGTVGQYLSAEGSAILTAALTDASGLARISLVGALLLLWSTLKVIRAIDIAFDKIYRLDGSTPLLEQIQNGLVVLVVISVGAAGLGAAQVVIGRLTAGPVPRVIGWLFVLSSLGTILLPLYYLLPPVRRPVLDVLPGTAVAVIGLVVLRQSFELYAVRAGQYQAYGAIGAVVLFLLWLYFGALILVVGAVVNAAIAE</sequence>
<dbReference type="RefSeq" id="WP_159763307.1">
    <property type="nucleotide sequence ID" value="NZ_WUUT01000002.1"/>
</dbReference>
<keyword evidence="5 6" id="KW-0472">Membrane</keyword>
<organism evidence="7 8">
    <name type="scientific">Halovenus carboxidivorans</name>
    <dbReference type="NCBI Taxonomy" id="2692199"/>
    <lineage>
        <taxon>Archaea</taxon>
        <taxon>Methanobacteriati</taxon>
        <taxon>Methanobacteriota</taxon>
        <taxon>Stenosarchaea group</taxon>
        <taxon>Halobacteria</taxon>
        <taxon>Halobacteriales</taxon>
        <taxon>Haloarculaceae</taxon>
        <taxon>Halovenus</taxon>
    </lineage>
</organism>
<proteinExistence type="predicted"/>
<evidence type="ECO:0000256" key="5">
    <source>
        <dbReference type="ARBA" id="ARBA00023136"/>
    </source>
</evidence>
<name>A0A6B0TD79_9EURY</name>
<evidence type="ECO:0000256" key="6">
    <source>
        <dbReference type="SAM" id="Phobius"/>
    </source>
</evidence>
<dbReference type="Proteomes" id="UP000466535">
    <property type="component" value="Unassembled WGS sequence"/>
</dbReference>
<keyword evidence="8" id="KW-1185">Reference proteome</keyword>
<reference evidence="7 8" key="1">
    <citation type="submission" date="2019-12" db="EMBL/GenBank/DDBJ databases">
        <title>Isolation and characterization of three novel carbon monoxide-oxidizing members of Halobacteria from salione crusts and soils.</title>
        <authorList>
            <person name="Myers M.R."/>
            <person name="King G.M."/>
        </authorList>
    </citation>
    <scope>NUCLEOTIDE SEQUENCE [LARGE SCALE GENOMIC DNA]</scope>
    <source>
        <strain evidence="7 8">WSH3</strain>
    </source>
</reference>
<evidence type="ECO:0000313" key="8">
    <source>
        <dbReference type="Proteomes" id="UP000466535"/>
    </source>
</evidence>
<evidence type="ECO:0000313" key="7">
    <source>
        <dbReference type="EMBL" id="MXR51159.1"/>
    </source>
</evidence>
<dbReference type="PANTHER" id="PTHR30213">
    <property type="entry name" value="INNER MEMBRANE PROTEIN YHJD"/>
    <property type="match status" value="1"/>
</dbReference>